<evidence type="ECO:0000256" key="1">
    <source>
        <dbReference type="ARBA" id="ARBA00022448"/>
    </source>
</evidence>
<dbReference type="PANTHER" id="PTHR42781:SF4">
    <property type="entry name" value="SPERMIDINE_PUTRESCINE IMPORT ATP-BINDING PROTEIN POTA"/>
    <property type="match status" value="1"/>
</dbReference>
<dbReference type="InterPro" id="IPR005116">
    <property type="entry name" value="Transp-assoc_OB_typ1"/>
</dbReference>
<dbReference type="Pfam" id="PF03459">
    <property type="entry name" value="TOBE"/>
    <property type="match status" value="1"/>
</dbReference>
<organism evidence="8 9">
    <name type="scientific">Citrifermentans bremense</name>
    <dbReference type="NCBI Taxonomy" id="60035"/>
    <lineage>
        <taxon>Bacteria</taxon>
        <taxon>Pseudomonadati</taxon>
        <taxon>Thermodesulfobacteriota</taxon>
        <taxon>Desulfuromonadia</taxon>
        <taxon>Geobacterales</taxon>
        <taxon>Geobacteraceae</taxon>
        <taxon>Citrifermentans</taxon>
    </lineage>
</organism>
<dbReference type="Pfam" id="PF00005">
    <property type="entry name" value="ABC_tran"/>
    <property type="match status" value="1"/>
</dbReference>
<evidence type="ECO:0000256" key="5">
    <source>
        <dbReference type="PROSITE-ProRule" id="PRU01213"/>
    </source>
</evidence>
<dbReference type="SUPFAM" id="SSF50331">
    <property type="entry name" value="MOP-like"/>
    <property type="match status" value="1"/>
</dbReference>
<dbReference type="InterPro" id="IPR003439">
    <property type="entry name" value="ABC_transporter-like_ATP-bd"/>
</dbReference>
<evidence type="ECO:0000256" key="3">
    <source>
        <dbReference type="ARBA" id="ARBA00022741"/>
    </source>
</evidence>
<dbReference type="AlphaFoldDB" id="A0A7R7IYQ8"/>
<name>A0A7R7IYQ8_9BACT</name>
<dbReference type="Proteomes" id="UP000515472">
    <property type="component" value="Chromosome"/>
</dbReference>
<feature type="domain" description="ABC transporter" evidence="6">
    <location>
        <begin position="8"/>
        <end position="240"/>
    </location>
</feature>
<dbReference type="Gene3D" id="2.40.50.100">
    <property type="match status" value="1"/>
</dbReference>
<evidence type="ECO:0000259" key="7">
    <source>
        <dbReference type="PROSITE" id="PS51866"/>
    </source>
</evidence>
<dbReference type="Gene3D" id="3.40.50.300">
    <property type="entry name" value="P-loop containing nucleotide triphosphate hydrolases"/>
    <property type="match status" value="1"/>
</dbReference>
<keyword evidence="2 5" id="KW-0500">Molybdenum</keyword>
<feature type="domain" description="Mop" evidence="7">
    <location>
        <begin position="298"/>
        <end position="362"/>
    </location>
</feature>
<keyword evidence="3" id="KW-0547">Nucleotide-binding</keyword>
<sequence length="366" mass="40605">MTQQQVVLEQKDLRVDRGGVQILDIPSFCLYKNEFVSLIGPNGAGKSTLLLSLMGLMPRKSGRLSFQGEEIVSDADFLQLRRKMAMVLQEPLLFDSTIYDNVASGLKLRGMGRGDIRSRVMTYLERFNLADMAQRSARKLSGGEARRVSLARAFAVEPELIFFDEPFANLDPPTRQALTEDMDRIIRENGISAVLVTHDQSEALRMSDRIVVMNSGRLVQQGTPAAVMNHPVNEFVANFVGMETILEGEVVSNRYQQVAVAVCGQEIDTVGDAEPGENVYCCIRPENVSVSINSAPEKTSVRNLFPGTITEISSMGPFLKLQLDCGFHLTSYVTRESFTELALYEGRPVFASFKATSVHLIRRRAA</sequence>
<dbReference type="InterPro" id="IPR008995">
    <property type="entry name" value="Mo/tungstate-bd_C_term_dom"/>
</dbReference>
<dbReference type="PROSITE" id="PS51866">
    <property type="entry name" value="MOP"/>
    <property type="match status" value="1"/>
</dbReference>
<dbReference type="InterPro" id="IPR027417">
    <property type="entry name" value="P-loop_NTPase"/>
</dbReference>
<dbReference type="GO" id="GO:0005524">
    <property type="term" value="F:ATP binding"/>
    <property type="evidence" value="ECO:0007669"/>
    <property type="project" value="UniProtKB-KW"/>
</dbReference>
<keyword evidence="9" id="KW-1185">Reference proteome</keyword>
<dbReference type="PROSITE" id="PS50893">
    <property type="entry name" value="ABC_TRANSPORTER_2"/>
    <property type="match status" value="1"/>
</dbReference>
<gene>
    <name evidence="8" type="ORF">GEOBRER4_n2562</name>
</gene>
<protein>
    <submittedName>
        <fullName evidence="8">Tungstate ABC transporter, ATP-binding protein</fullName>
    </submittedName>
</protein>
<dbReference type="InterPro" id="IPR017871">
    <property type="entry name" value="ABC_transporter-like_CS"/>
</dbReference>
<evidence type="ECO:0000313" key="8">
    <source>
        <dbReference type="EMBL" id="BCO11444.1"/>
    </source>
</evidence>
<proteinExistence type="predicted"/>
<keyword evidence="1" id="KW-0813">Transport</keyword>
<evidence type="ECO:0000259" key="6">
    <source>
        <dbReference type="PROSITE" id="PS50893"/>
    </source>
</evidence>
<evidence type="ECO:0000313" key="9">
    <source>
        <dbReference type="Proteomes" id="UP000515472"/>
    </source>
</evidence>
<dbReference type="InterPro" id="IPR004606">
    <property type="entry name" value="Mop_domain"/>
</dbReference>
<dbReference type="PANTHER" id="PTHR42781">
    <property type="entry name" value="SPERMIDINE/PUTRESCINE IMPORT ATP-BINDING PROTEIN POTA"/>
    <property type="match status" value="1"/>
</dbReference>
<keyword evidence="4 8" id="KW-0067">ATP-binding</keyword>
<reference evidence="8 9" key="1">
    <citation type="submission" date="2020-06" db="EMBL/GenBank/DDBJ databases">
        <title>Interaction of electrochemicaly active bacteria, Geobacter bremensis R4 on different carbon anode.</title>
        <authorList>
            <person name="Meng L."/>
            <person name="Yoshida N."/>
        </authorList>
    </citation>
    <scope>NUCLEOTIDE SEQUENCE [LARGE SCALE GENOMIC DNA]</scope>
    <source>
        <strain evidence="8 9">R4</strain>
    </source>
</reference>
<dbReference type="InterPro" id="IPR050093">
    <property type="entry name" value="ABC_SmlMolc_Importer"/>
</dbReference>
<dbReference type="EMBL" id="AP023213">
    <property type="protein sequence ID" value="BCO11444.1"/>
    <property type="molecule type" value="Genomic_DNA"/>
</dbReference>
<dbReference type="InterPro" id="IPR003593">
    <property type="entry name" value="AAA+_ATPase"/>
</dbReference>
<dbReference type="SUPFAM" id="SSF52540">
    <property type="entry name" value="P-loop containing nucleoside triphosphate hydrolases"/>
    <property type="match status" value="1"/>
</dbReference>
<evidence type="ECO:0000256" key="4">
    <source>
        <dbReference type="ARBA" id="ARBA00022840"/>
    </source>
</evidence>
<evidence type="ECO:0000256" key="2">
    <source>
        <dbReference type="ARBA" id="ARBA00022505"/>
    </source>
</evidence>
<accession>A0A7R7IYQ8</accession>
<dbReference type="GO" id="GO:0015689">
    <property type="term" value="P:molybdate ion transport"/>
    <property type="evidence" value="ECO:0007669"/>
    <property type="project" value="InterPro"/>
</dbReference>
<dbReference type="GO" id="GO:0016887">
    <property type="term" value="F:ATP hydrolysis activity"/>
    <property type="evidence" value="ECO:0007669"/>
    <property type="project" value="InterPro"/>
</dbReference>
<dbReference type="SMART" id="SM00382">
    <property type="entry name" value="AAA"/>
    <property type="match status" value="1"/>
</dbReference>
<dbReference type="PROSITE" id="PS00211">
    <property type="entry name" value="ABC_TRANSPORTER_1"/>
    <property type="match status" value="1"/>
</dbReference>